<gene>
    <name evidence="2" type="ORF">FEM55_19200</name>
</gene>
<accession>A0A5R9K9A5</accession>
<dbReference type="EMBL" id="VCEI01000028">
    <property type="protein sequence ID" value="TLU90679.1"/>
    <property type="molecule type" value="Genomic_DNA"/>
</dbReference>
<proteinExistence type="predicted"/>
<evidence type="ECO:0000313" key="3">
    <source>
        <dbReference type="Proteomes" id="UP000309788"/>
    </source>
</evidence>
<organism evidence="2 3">
    <name type="scientific">Dyadobacter sediminis</name>
    <dbReference type="NCBI Taxonomy" id="1493691"/>
    <lineage>
        <taxon>Bacteria</taxon>
        <taxon>Pseudomonadati</taxon>
        <taxon>Bacteroidota</taxon>
        <taxon>Cytophagia</taxon>
        <taxon>Cytophagales</taxon>
        <taxon>Spirosomataceae</taxon>
        <taxon>Dyadobacter</taxon>
    </lineage>
</organism>
<name>A0A5R9K9A5_9BACT</name>
<dbReference type="InterPro" id="IPR007712">
    <property type="entry name" value="RelE/ParE_toxin"/>
</dbReference>
<reference evidence="2 3" key="1">
    <citation type="submission" date="2019-05" db="EMBL/GenBank/DDBJ databases">
        <authorList>
            <person name="Qu J.-H."/>
        </authorList>
    </citation>
    <scope>NUCLEOTIDE SEQUENCE [LARGE SCALE GENOMIC DNA]</scope>
    <source>
        <strain evidence="2 3">Z12</strain>
    </source>
</reference>
<dbReference type="Proteomes" id="UP000309788">
    <property type="component" value="Unassembled WGS sequence"/>
</dbReference>
<keyword evidence="1" id="KW-1277">Toxin-antitoxin system</keyword>
<dbReference type="InterPro" id="IPR035093">
    <property type="entry name" value="RelE/ParE_toxin_dom_sf"/>
</dbReference>
<dbReference type="Pfam" id="PF05016">
    <property type="entry name" value="ParE_toxin"/>
    <property type="match status" value="1"/>
</dbReference>
<dbReference type="RefSeq" id="WP_138283003.1">
    <property type="nucleotide sequence ID" value="NZ_BMGE01000005.1"/>
</dbReference>
<evidence type="ECO:0000313" key="2">
    <source>
        <dbReference type="EMBL" id="TLU90679.1"/>
    </source>
</evidence>
<sequence length="103" mass="12187">MSLYKIEVLKIAEVELSEAYNWYEKQQKGLGNRLINEVSKYMNSMAENPFKYPSRYNNELYFAPLKIFPFLIAYWVDNQKSTVFVVSIFHTSRNPAKFTGEEE</sequence>
<comment type="caution">
    <text evidence="2">The sequence shown here is derived from an EMBL/GenBank/DDBJ whole genome shotgun (WGS) entry which is preliminary data.</text>
</comment>
<evidence type="ECO:0000256" key="1">
    <source>
        <dbReference type="ARBA" id="ARBA00022649"/>
    </source>
</evidence>
<dbReference type="Gene3D" id="3.30.2310.20">
    <property type="entry name" value="RelE-like"/>
    <property type="match status" value="1"/>
</dbReference>
<dbReference type="AlphaFoldDB" id="A0A5R9K9A5"/>
<protein>
    <submittedName>
        <fullName evidence="2">Type II toxin-antitoxin system RelE/ParE family toxin</fullName>
    </submittedName>
</protein>
<dbReference type="OrthoDB" id="595476at2"/>
<keyword evidence="3" id="KW-1185">Reference proteome</keyword>